<comment type="caution">
    <text evidence="1">The sequence shown here is derived from an EMBL/GenBank/DDBJ whole genome shotgun (WGS) entry which is preliminary data.</text>
</comment>
<keyword evidence="2" id="KW-1185">Reference proteome</keyword>
<dbReference type="EMBL" id="SRLO01000003">
    <property type="protein sequence ID" value="TNN88885.1"/>
    <property type="molecule type" value="Genomic_DNA"/>
</dbReference>
<evidence type="ECO:0000313" key="2">
    <source>
        <dbReference type="Proteomes" id="UP000314294"/>
    </source>
</evidence>
<dbReference type="Proteomes" id="UP000314294">
    <property type="component" value="Unassembled WGS sequence"/>
</dbReference>
<name>A0A4Z2JF50_9TELE</name>
<protein>
    <submittedName>
        <fullName evidence="1">Uncharacterized protein</fullName>
    </submittedName>
</protein>
<proteinExistence type="predicted"/>
<organism evidence="1 2">
    <name type="scientific">Liparis tanakae</name>
    <name type="common">Tanaka's snailfish</name>
    <dbReference type="NCBI Taxonomy" id="230148"/>
    <lineage>
        <taxon>Eukaryota</taxon>
        <taxon>Metazoa</taxon>
        <taxon>Chordata</taxon>
        <taxon>Craniata</taxon>
        <taxon>Vertebrata</taxon>
        <taxon>Euteleostomi</taxon>
        <taxon>Actinopterygii</taxon>
        <taxon>Neopterygii</taxon>
        <taxon>Teleostei</taxon>
        <taxon>Neoteleostei</taxon>
        <taxon>Acanthomorphata</taxon>
        <taxon>Eupercaria</taxon>
        <taxon>Perciformes</taxon>
        <taxon>Cottioidei</taxon>
        <taxon>Cottales</taxon>
        <taxon>Liparidae</taxon>
        <taxon>Liparis</taxon>
    </lineage>
</organism>
<sequence>MASEGSLAHQGQLKDAGECCRIRACLSEGHAAKGEQKIAQLRETERQPGQSTVTCTFRYLVPLSAAAHLEERTGVTDEYE</sequence>
<evidence type="ECO:0000313" key="1">
    <source>
        <dbReference type="EMBL" id="TNN88885.1"/>
    </source>
</evidence>
<dbReference type="AlphaFoldDB" id="A0A4Z2JF50"/>
<gene>
    <name evidence="1" type="ORF">EYF80_000763</name>
</gene>
<reference evidence="1 2" key="1">
    <citation type="submission" date="2019-03" db="EMBL/GenBank/DDBJ databases">
        <title>First draft genome of Liparis tanakae, snailfish: a comprehensive survey of snailfish specific genes.</title>
        <authorList>
            <person name="Kim W."/>
            <person name="Song I."/>
            <person name="Jeong J.-H."/>
            <person name="Kim D."/>
            <person name="Kim S."/>
            <person name="Ryu S."/>
            <person name="Song J.Y."/>
            <person name="Lee S.K."/>
        </authorList>
    </citation>
    <scope>NUCLEOTIDE SEQUENCE [LARGE SCALE GENOMIC DNA]</scope>
    <source>
        <tissue evidence="1">Muscle</tissue>
    </source>
</reference>
<accession>A0A4Z2JF50</accession>